<gene>
    <name evidence="2" type="ORF">Dxin01_03560</name>
</gene>
<evidence type="ECO:0000256" key="1">
    <source>
        <dbReference type="SAM" id="Phobius"/>
    </source>
</evidence>
<keyword evidence="1" id="KW-1133">Transmembrane helix</keyword>
<comment type="caution">
    <text evidence="2">The sequence shown here is derived from an EMBL/GenBank/DDBJ whole genome shotgun (WGS) entry which is preliminary data.</text>
</comment>
<feature type="transmembrane region" description="Helical" evidence="1">
    <location>
        <begin position="77"/>
        <end position="102"/>
    </location>
</feature>
<keyword evidence="3" id="KW-1185">Reference proteome</keyword>
<keyword evidence="1" id="KW-0812">Transmembrane</keyword>
<protein>
    <recommendedName>
        <fullName evidence="4">DUF1345 domain-containing protein</fullName>
    </recommendedName>
</protein>
<accession>A0ABP9VJD7</accession>
<keyword evidence="1" id="KW-0472">Membrane</keyword>
<feature type="transmembrane region" description="Helical" evidence="1">
    <location>
        <begin position="108"/>
        <end position="132"/>
    </location>
</feature>
<evidence type="ECO:0000313" key="2">
    <source>
        <dbReference type="EMBL" id="GAA5503797.1"/>
    </source>
</evidence>
<organism evidence="2 3">
    <name type="scientific">Deinococcus xinjiangensis</name>
    <dbReference type="NCBI Taxonomy" id="457454"/>
    <lineage>
        <taxon>Bacteria</taxon>
        <taxon>Thermotogati</taxon>
        <taxon>Deinococcota</taxon>
        <taxon>Deinococci</taxon>
        <taxon>Deinococcales</taxon>
        <taxon>Deinococcaceae</taxon>
        <taxon>Deinococcus</taxon>
    </lineage>
</organism>
<proteinExistence type="predicted"/>
<sequence>MTSPSKPESLWPARLVILAVIGLNLVLSEHLTLGPNWLLPTLEGLLLIPLVILRGQERRRLLRVGQQEMDWSQGTRLLAFGMIALLHATNLTSLGLLVWSLLKGSSASGVTLLAGALNIWATNVLVFSLWYWEMDQGGPLRRGQEGQFPDFQFPQSLPNPLAPANWRPEYLDYLFIAFTNAAAFSPTDAMPLTRRAKALMTFQAATSMLTVVLVASRAVNILK</sequence>
<evidence type="ECO:0008006" key="4">
    <source>
        <dbReference type="Google" id="ProtNLM"/>
    </source>
</evidence>
<dbReference type="RefSeq" id="WP_353543770.1">
    <property type="nucleotide sequence ID" value="NZ_BAABRN010000068.1"/>
</dbReference>
<feature type="transmembrane region" description="Helical" evidence="1">
    <location>
        <begin position="198"/>
        <end position="219"/>
    </location>
</feature>
<evidence type="ECO:0000313" key="3">
    <source>
        <dbReference type="Proteomes" id="UP001458946"/>
    </source>
</evidence>
<reference evidence="2 3" key="1">
    <citation type="submission" date="2024-02" db="EMBL/GenBank/DDBJ databases">
        <title>Deinococcus xinjiangensis NBRC 107630.</title>
        <authorList>
            <person name="Ichikawa N."/>
            <person name="Katano-Makiyama Y."/>
            <person name="Hidaka K."/>
        </authorList>
    </citation>
    <scope>NUCLEOTIDE SEQUENCE [LARGE SCALE GENOMIC DNA]</scope>
    <source>
        <strain evidence="2 3">NBRC 107630</strain>
    </source>
</reference>
<dbReference type="Proteomes" id="UP001458946">
    <property type="component" value="Unassembled WGS sequence"/>
</dbReference>
<dbReference type="EMBL" id="BAABRN010000068">
    <property type="protein sequence ID" value="GAA5503797.1"/>
    <property type="molecule type" value="Genomic_DNA"/>
</dbReference>
<name>A0ABP9VJD7_9DEIO</name>